<dbReference type="GO" id="GO:0003677">
    <property type="term" value="F:DNA binding"/>
    <property type="evidence" value="ECO:0007669"/>
    <property type="project" value="UniProtKB-KW"/>
</dbReference>
<dbReference type="SMART" id="SM00422">
    <property type="entry name" value="HTH_MERR"/>
    <property type="match status" value="1"/>
</dbReference>
<evidence type="ECO:0000313" key="8">
    <source>
        <dbReference type="Proteomes" id="UP000280696"/>
    </source>
</evidence>
<keyword evidence="3" id="KW-0238">DNA-binding</keyword>
<keyword evidence="8" id="KW-1185">Reference proteome</keyword>
<reference evidence="7 8" key="1">
    <citation type="submission" date="2018-09" db="EMBL/GenBank/DDBJ databases">
        <title>Murine metabolic-syndrome-specific gut microbial biobank.</title>
        <authorList>
            <person name="Liu C."/>
        </authorList>
    </citation>
    <scope>NUCLEOTIDE SEQUENCE [LARGE SCALE GENOMIC DNA]</scope>
    <source>
        <strain evidence="7 8">0.1xD8-82</strain>
    </source>
</reference>
<protein>
    <submittedName>
        <fullName evidence="7">MerR family transcriptional regulator</fullName>
    </submittedName>
</protein>
<dbReference type="InterPro" id="IPR047057">
    <property type="entry name" value="MerR_fam"/>
</dbReference>
<sequence length="271" mass="32162">MKQAEKIYMISDAAKQIQVEAHVLRYWEEELKIPAKRNEMGHRYYTEEDISKFRRVKELKEQGLQLKAIRQMLKNGNLQGPMLLFENTGNEREKGDGTAADSLQTADSKEEVEMGKRHVVMVKKGEFLPVDEKTMALQEESREQKSFRLQQLLKEMIADAIQSNNQEICQEIKETLLKELDYQFRLQEEREDAREEEIVLKQEEHYQKIDELLRSYNQRGRKIKKTRREKELQKMDYEKKKEEETAENTDGSEEKNKGLKSLFQKKKRSAV</sequence>
<feature type="domain" description="HTH merR-type" evidence="6">
    <location>
        <begin position="7"/>
        <end position="75"/>
    </location>
</feature>
<dbReference type="PANTHER" id="PTHR30204">
    <property type="entry name" value="REDOX-CYCLING DRUG-SENSING TRANSCRIPTIONAL ACTIVATOR SOXR"/>
    <property type="match status" value="1"/>
</dbReference>
<proteinExistence type="predicted"/>
<evidence type="ECO:0000256" key="5">
    <source>
        <dbReference type="SAM" id="MobiDB-lite"/>
    </source>
</evidence>
<keyword evidence="2" id="KW-0805">Transcription regulation</keyword>
<dbReference type="InterPro" id="IPR000551">
    <property type="entry name" value="MerR-type_HTH_dom"/>
</dbReference>
<evidence type="ECO:0000256" key="1">
    <source>
        <dbReference type="ARBA" id="ARBA00022491"/>
    </source>
</evidence>
<comment type="caution">
    <text evidence="7">The sequence shown here is derived from an EMBL/GenBank/DDBJ whole genome shotgun (WGS) entry which is preliminary data.</text>
</comment>
<evidence type="ECO:0000256" key="3">
    <source>
        <dbReference type="ARBA" id="ARBA00023125"/>
    </source>
</evidence>
<dbReference type="InterPro" id="IPR009061">
    <property type="entry name" value="DNA-bd_dom_put_sf"/>
</dbReference>
<keyword evidence="4" id="KW-0804">Transcription</keyword>
<dbReference type="Gene3D" id="1.10.1660.10">
    <property type="match status" value="1"/>
</dbReference>
<dbReference type="RefSeq" id="WP_120471718.1">
    <property type="nucleotide sequence ID" value="NZ_CATAJS010000008.1"/>
</dbReference>
<evidence type="ECO:0000256" key="2">
    <source>
        <dbReference type="ARBA" id="ARBA00023015"/>
    </source>
</evidence>
<dbReference type="OrthoDB" id="9811174at2"/>
<dbReference type="GO" id="GO:0003700">
    <property type="term" value="F:DNA-binding transcription factor activity"/>
    <property type="evidence" value="ECO:0007669"/>
    <property type="project" value="InterPro"/>
</dbReference>
<organism evidence="7 8">
    <name type="scientific">Parablautia intestinalis</name>
    <dbReference type="NCBI Taxonomy" id="2320100"/>
    <lineage>
        <taxon>Bacteria</taxon>
        <taxon>Bacillati</taxon>
        <taxon>Bacillota</taxon>
        <taxon>Clostridia</taxon>
        <taxon>Lachnospirales</taxon>
        <taxon>Lachnospiraceae</taxon>
        <taxon>Parablautia</taxon>
    </lineage>
</organism>
<dbReference type="PROSITE" id="PS50937">
    <property type="entry name" value="HTH_MERR_2"/>
    <property type="match status" value="1"/>
</dbReference>
<dbReference type="Proteomes" id="UP000280696">
    <property type="component" value="Unassembled WGS sequence"/>
</dbReference>
<feature type="region of interest" description="Disordered" evidence="5">
    <location>
        <begin position="88"/>
        <end position="110"/>
    </location>
</feature>
<evidence type="ECO:0000313" key="7">
    <source>
        <dbReference type="EMBL" id="RKI89375.1"/>
    </source>
</evidence>
<dbReference type="PANTHER" id="PTHR30204:SF69">
    <property type="entry name" value="MERR-FAMILY TRANSCRIPTIONAL REGULATOR"/>
    <property type="match status" value="1"/>
</dbReference>
<feature type="region of interest" description="Disordered" evidence="5">
    <location>
        <begin position="220"/>
        <end position="271"/>
    </location>
</feature>
<feature type="compositionally biased region" description="Basic and acidic residues" evidence="5">
    <location>
        <begin position="228"/>
        <end position="243"/>
    </location>
</feature>
<evidence type="ECO:0000259" key="6">
    <source>
        <dbReference type="PROSITE" id="PS50937"/>
    </source>
</evidence>
<dbReference type="SUPFAM" id="SSF46955">
    <property type="entry name" value="Putative DNA-binding domain"/>
    <property type="match status" value="1"/>
</dbReference>
<keyword evidence="1" id="KW-0678">Repressor</keyword>
<dbReference type="AlphaFoldDB" id="A0A3A9ASR0"/>
<evidence type="ECO:0000256" key="4">
    <source>
        <dbReference type="ARBA" id="ARBA00023163"/>
    </source>
</evidence>
<name>A0A3A9ASR0_9FIRM</name>
<dbReference type="Pfam" id="PF13411">
    <property type="entry name" value="MerR_1"/>
    <property type="match status" value="1"/>
</dbReference>
<gene>
    <name evidence="7" type="ORF">D7V94_18135</name>
</gene>
<accession>A0A3A9ASR0</accession>
<dbReference type="EMBL" id="RAYQ01000023">
    <property type="protein sequence ID" value="RKI89375.1"/>
    <property type="molecule type" value="Genomic_DNA"/>
</dbReference>